<keyword evidence="12" id="KW-1185">Reference proteome</keyword>
<comment type="catalytic activity">
    <reaction evidence="9">
        <text>N(6)-methyl-AMP + H2O + H(+) = IMP + methylamine</text>
        <dbReference type="Rhea" id="RHEA:16001"/>
        <dbReference type="ChEBI" id="CHEBI:15377"/>
        <dbReference type="ChEBI" id="CHEBI:15378"/>
        <dbReference type="ChEBI" id="CHEBI:58053"/>
        <dbReference type="ChEBI" id="CHEBI:59338"/>
        <dbReference type="ChEBI" id="CHEBI:144842"/>
    </reaction>
    <physiologicalReaction direction="left-to-right" evidence="9">
        <dbReference type="Rhea" id="RHEA:16002"/>
    </physiologicalReaction>
</comment>
<comment type="caution">
    <text evidence="11">The sequence shown here is derived from an EMBL/GenBank/DDBJ whole genome shotgun (WGS) entry which is preliminary data.</text>
</comment>
<comment type="cofactor">
    <cofactor evidence="1">
        <name>Zn(2+)</name>
        <dbReference type="ChEBI" id="CHEBI:29105"/>
    </cofactor>
</comment>
<feature type="domain" description="Adenosine deaminase" evidence="10">
    <location>
        <begin position="15"/>
        <end position="364"/>
    </location>
</feature>
<dbReference type="GO" id="GO:0006166">
    <property type="term" value="P:purine ribonucleoside salvage"/>
    <property type="evidence" value="ECO:0007669"/>
    <property type="project" value="UniProtKB-KW"/>
</dbReference>
<comment type="pathway">
    <text evidence="2">Purine metabolism; purine nucleoside salvage.</text>
</comment>
<gene>
    <name evidence="11" type="ORF">THAOC_29146</name>
</gene>
<evidence type="ECO:0000256" key="7">
    <source>
        <dbReference type="ARBA" id="ARBA00022833"/>
    </source>
</evidence>
<dbReference type="EMBL" id="AGNL01041264">
    <property type="protein sequence ID" value="EJK51662.1"/>
    <property type="molecule type" value="Genomic_DNA"/>
</dbReference>
<dbReference type="InterPro" id="IPR006330">
    <property type="entry name" value="Ado/ade_deaminase"/>
</dbReference>
<dbReference type="AlphaFoldDB" id="K0RYE7"/>
<dbReference type="Proteomes" id="UP000266841">
    <property type="component" value="Unassembled WGS sequence"/>
</dbReference>
<dbReference type="PANTHER" id="PTHR11409:SF42">
    <property type="entry name" value="ADENOSINE DEAMINASE-LIKE PROTEIN"/>
    <property type="match status" value="1"/>
</dbReference>
<evidence type="ECO:0000256" key="6">
    <source>
        <dbReference type="ARBA" id="ARBA00022801"/>
    </source>
</evidence>
<sequence length="377" mass="42691">MSHQEANHEFCKRLPKIELHAHLNGSIREETLVELARERGVELPPEFHDGFHTNRDPSQFLNSKPRSLVDCFHIFSFIPKCVSDVAALERITREALEDAADENICYIELRTGPKILFHHEGEVCTKEDYLGTIIRVMESFERRELNRYEAIDRRIKSKTVEEAYENVDLAIELKASGCKQIVGVELGGDPTKNDFGEHFLPVFSKARRHGLPISIHCGEVPMARESRDRPDLVRAHEEALSILKFGPERLGHSLLISEDLGVMLDDLLIPVEVCPTSNVLTLELANHEEGCLLKGIQNHPQLRKWLDSKYPISLNTDDAGIFATTLTREYALVAKAFHLSKIDLSNMLIDSVETIFDPGKEKLKQAITTRVNMMLGP</sequence>
<dbReference type="PANTHER" id="PTHR11409">
    <property type="entry name" value="ADENOSINE DEAMINASE"/>
    <property type="match status" value="1"/>
</dbReference>
<keyword evidence="7" id="KW-0862">Zinc</keyword>
<proteinExistence type="inferred from homology"/>
<evidence type="ECO:0000256" key="4">
    <source>
        <dbReference type="ARBA" id="ARBA00022723"/>
    </source>
</evidence>
<dbReference type="GO" id="GO:0046103">
    <property type="term" value="P:inosine biosynthetic process"/>
    <property type="evidence" value="ECO:0007669"/>
    <property type="project" value="TreeGrafter"/>
</dbReference>
<accession>K0RYE7</accession>
<dbReference type="InterPro" id="IPR032466">
    <property type="entry name" value="Metal_Hydrolase"/>
</dbReference>
<protein>
    <recommendedName>
        <fullName evidence="10">Adenosine deaminase domain-containing protein</fullName>
    </recommendedName>
</protein>
<dbReference type="OMA" id="RPQFKPY"/>
<dbReference type="GO" id="GO:0004000">
    <property type="term" value="F:adenosine deaminase activity"/>
    <property type="evidence" value="ECO:0007669"/>
    <property type="project" value="TreeGrafter"/>
</dbReference>
<dbReference type="UniPathway" id="UPA00606"/>
<dbReference type="OrthoDB" id="272271at2759"/>
<evidence type="ECO:0000259" key="10">
    <source>
        <dbReference type="Pfam" id="PF00962"/>
    </source>
</evidence>
<dbReference type="GO" id="GO:0009117">
    <property type="term" value="P:nucleotide metabolic process"/>
    <property type="evidence" value="ECO:0007669"/>
    <property type="project" value="UniProtKB-KW"/>
</dbReference>
<evidence type="ECO:0000256" key="1">
    <source>
        <dbReference type="ARBA" id="ARBA00001947"/>
    </source>
</evidence>
<reference evidence="11 12" key="1">
    <citation type="journal article" date="2012" name="Genome Biol.">
        <title>Genome and low-iron response of an oceanic diatom adapted to chronic iron limitation.</title>
        <authorList>
            <person name="Lommer M."/>
            <person name="Specht M."/>
            <person name="Roy A.S."/>
            <person name="Kraemer L."/>
            <person name="Andreson R."/>
            <person name="Gutowska M.A."/>
            <person name="Wolf J."/>
            <person name="Bergner S.V."/>
            <person name="Schilhabel M.B."/>
            <person name="Klostermeier U.C."/>
            <person name="Beiko R.G."/>
            <person name="Rosenstiel P."/>
            <person name="Hippler M."/>
            <person name="Laroche J."/>
        </authorList>
    </citation>
    <scope>NUCLEOTIDE SEQUENCE [LARGE SCALE GENOMIC DNA]</scope>
    <source>
        <strain evidence="11 12">CCMP1005</strain>
    </source>
</reference>
<keyword evidence="4" id="KW-0479">Metal-binding</keyword>
<dbReference type="GO" id="GO:0046872">
    <property type="term" value="F:metal ion binding"/>
    <property type="evidence" value="ECO:0007669"/>
    <property type="project" value="UniProtKB-KW"/>
</dbReference>
<evidence type="ECO:0000313" key="12">
    <source>
        <dbReference type="Proteomes" id="UP000266841"/>
    </source>
</evidence>
<name>K0RYE7_THAOC</name>
<dbReference type="GO" id="GO:0006154">
    <property type="term" value="P:adenosine catabolic process"/>
    <property type="evidence" value="ECO:0007669"/>
    <property type="project" value="TreeGrafter"/>
</dbReference>
<keyword evidence="5" id="KW-0660">Purine salvage</keyword>
<evidence type="ECO:0000256" key="8">
    <source>
        <dbReference type="ARBA" id="ARBA00023080"/>
    </source>
</evidence>
<dbReference type="Pfam" id="PF00962">
    <property type="entry name" value="A_deaminase"/>
    <property type="match status" value="1"/>
</dbReference>
<comment type="similarity">
    <text evidence="3">Belongs to the metallo-dependent hydrolases superfamily. Adenosine and AMP deaminases family.</text>
</comment>
<evidence type="ECO:0000256" key="5">
    <source>
        <dbReference type="ARBA" id="ARBA00022726"/>
    </source>
</evidence>
<organism evidence="11 12">
    <name type="scientific">Thalassiosira oceanica</name>
    <name type="common">Marine diatom</name>
    <dbReference type="NCBI Taxonomy" id="159749"/>
    <lineage>
        <taxon>Eukaryota</taxon>
        <taxon>Sar</taxon>
        <taxon>Stramenopiles</taxon>
        <taxon>Ochrophyta</taxon>
        <taxon>Bacillariophyta</taxon>
        <taxon>Coscinodiscophyceae</taxon>
        <taxon>Thalassiosirophycidae</taxon>
        <taxon>Thalassiosirales</taxon>
        <taxon>Thalassiosiraceae</taxon>
        <taxon>Thalassiosira</taxon>
    </lineage>
</organism>
<evidence type="ECO:0000256" key="9">
    <source>
        <dbReference type="ARBA" id="ARBA00048787"/>
    </source>
</evidence>
<dbReference type="SUPFAM" id="SSF51556">
    <property type="entry name" value="Metallo-dependent hydrolases"/>
    <property type="match status" value="1"/>
</dbReference>
<dbReference type="Gene3D" id="3.20.20.140">
    <property type="entry name" value="Metal-dependent hydrolases"/>
    <property type="match status" value="1"/>
</dbReference>
<evidence type="ECO:0000313" key="11">
    <source>
        <dbReference type="EMBL" id="EJK51662.1"/>
    </source>
</evidence>
<dbReference type="eggNOG" id="KOG1097">
    <property type="taxonomic scope" value="Eukaryota"/>
</dbReference>
<keyword evidence="6" id="KW-0378">Hydrolase</keyword>
<evidence type="ECO:0000256" key="2">
    <source>
        <dbReference type="ARBA" id="ARBA00005058"/>
    </source>
</evidence>
<keyword evidence="8" id="KW-0546">Nucleotide metabolism</keyword>
<evidence type="ECO:0000256" key="3">
    <source>
        <dbReference type="ARBA" id="ARBA00006676"/>
    </source>
</evidence>
<dbReference type="InterPro" id="IPR001365">
    <property type="entry name" value="A_deaminase_dom"/>
</dbReference>